<evidence type="ECO:0000313" key="2">
    <source>
        <dbReference type="Proteomes" id="UP000784294"/>
    </source>
</evidence>
<accession>A0A3S5ARV9</accession>
<protein>
    <recommendedName>
        <fullName evidence="3">Reverse transcriptase domain-containing protein</fullName>
    </recommendedName>
</protein>
<organism evidence="1 2">
    <name type="scientific">Protopolystoma xenopodis</name>
    <dbReference type="NCBI Taxonomy" id="117903"/>
    <lineage>
        <taxon>Eukaryota</taxon>
        <taxon>Metazoa</taxon>
        <taxon>Spiralia</taxon>
        <taxon>Lophotrochozoa</taxon>
        <taxon>Platyhelminthes</taxon>
        <taxon>Monogenea</taxon>
        <taxon>Polyopisthocotylea</taxon>
        <taxon>Polystomatidea</taxon>
        <taxon>Polystomatidae</taxon>
        <taxon>Protopolystoma</taxon>
    </lineage>
</organism>
<dbReference type="AlphaFoldDB" id="A0A3S5ARV9"/>
<dbReference type="EMBL" id="CAAALY010251730">
    <property type="protein sequence ID" value="VEL36236.1"/>
    <property type="molecule type" value="Genomic_DNA"/>
</dbReference>
<sequence>MAPLLDGHVETSNEIRTVNTIIRKLKENEQQVLRADKREAVVVTVQNDYVEKCLEALDDDTTYKTRISDPTEDLKVRLKGLLQQCLNSGELEKWKMNALLQRDATAPNAYGLPKIYKQGTPL</sequence>
<evidence type="ECO:0008006" key="3">
    <source>
        <dbReference type="Google" id="ProtNLM"/>
    </source>
</evidence>
<comment type="caution">
    <text evidence="1">The sequence shown here is derived from an EMBL/GenBank/DDBJ whole genome shotgun (WGS) entry which is preliminary data.</text>
</comment>
<dbReference type="Proteomes" id="UP000784294">
    <property type="component" value="Unassembled WGS sequence"/>
</dbReference>
<name>A0A3S5ARV9_9PLAT</name>
<evidence type="ECO:0000313" key="1">
    <source>
        <dbReference type="EMBL" id="VEL36236.1"/>
    </source>
</evidence>
<proteinExistence type="predicted"/>
<gene>
    <name evidence="1" type="ORF">PXEA_LOCUS29676</name>
</gene>
<dbReference type="OrthoDB" id="10066550at2759"/>
<reference evidence="1" key="1">
    <citation type="submission" date="2018-11" db="EMBL/GenBank/DDBJ databases">
        <authorList>
            <consortium name="Pathogen Informatics"/>
        </authorList>
    </citation>
    <scope>NUCLEOTIDE SEQUENCE</scope>
</reference>
<keyword evidence="2" id="KW-1185">Reference proteome</keyword>